<evidence type="ECO:0000313" key="2">
    <source>
        <dbReference type="EMBL" id="KAF7988802.1"/>
    </source>
</evidence>
<protein>
    <submittedName>
        <fullName evidence="2">Uncharacterized protein</fullName>
    </submittedName>
</protein>
<dbReference type="OrthoDB" id="442460at2759"/>
<gene>
    <name evidence="2" type="ORF">HCN44_007112</name>
</gene>
<evidence type="ECO:0000256" key="1">
    <source>
        <dbReference type="SAM" id="MobiDB-lite"/>
    </source>
</evidence>
<feature type="compositionally biased region" description="Low complexity" evidence="1">
    <location>
        <begin position="54"/>
        <end position="65"/>
    </location>
</feature>
<comment type="caution">
    <text evidence="2">The sequence shown here is derived from an EMBL/GenBank/DDBJ whole genome shotgun (WGS) entry which is preliminary data.</text>
</comment>
<feature type="compositionally biased region" description="Polar residues" evidence="1">
    <location>
        <begin position="1"/>
        <end position="12"/>
    </location>
</feature>
<keyword evidence="3" id="KW-1185">Reference proteome</keyword>
<feature type="compositionally biased region" description="Polar residues" evidence="1">
    <location>
        <begin position="1012"/>
        <end position="1025"/>
    </location>
</feature>
<feature type="compositionally biased region" description="Basic and acidic residues" evidence="1">
    <location>
        <begin position="36"/>
        <end position="48"/>
    </location>
</feature>
<feature type="region of interest" description="Disordered" evidence="1">
    <location>
        <begin position="35"/>
        <end position="66"/>
    </location>
</feature>
<feature type="region of interest" description="Disordered" evidence="1">
    <location>
        <begin position="995"/>
        <end position="1040"/>
    </location>
</feature>
<accession>A0A835CM10</accession>
<sequence>MEGQGQNKTTPTEIKKEPNKDMTIQLESIKKQVLNESKKNCENSRDKQSTIVEQQQKQDQQHQQQPELIKIKSAMIIDHQINSNEPEKIAEQIQYCSTNLDNPGYPGFVEAIRQAKGKKKSYDVSFQVLFSCFPESVIKQHDTHLNKWWNYCLNAKKDPLETNLSVFIGYLEEKLDAGASCDDIKSISSTICIIASEKMARQIHSLTFLFLEFAKYSFVNTNSYPTPELSCQNESKISSKMQEQSKISSVEIESVKKSKLPEFIDISDDDSGTGVSEKNRIVPITGIIDDQQINVPTNNTKQLKKKNLPPGIPLKKIMNHVVVGNESGSSNKKNLPTPIPIRKQKQAMQPQQLTLQSANNNRPTTNVALPTCRSDQSLVSTPAVSSKLKTSLTKTSTPAAKPPTATLPIHHNTPQLINNKYECNSATSNTAYPLTPDGIQRTIGPVQQISTSHEQNYQLLMSEVDDGVNGKQYNTQNVSYTKADENNIIPEEYLATEENTHQIKSQEVLSLRKNIEEPITGIINDQEIQLIDMTANNTLSQIPYEKIIEYVVVDDESDSSCKKYPTTPIAVPIQKQKEAMQQQQSTLPTANELSNDNNVLSNEKCLQDDYDDNNIHKTSTVNINEPKYNDERLAVCDNCGMTSLDFNHCYYCKEKIRSNPKTVAYKSRHAMKKDMIVAIEKFYQRGKVNNDIMNDHKKLNLHTTLICRTVKIGSYKYTPKEPVIINTSGLILSVPLLKDETQTVKVHVKDHDIVKVLIQFDDPIPVLSFHTNTESGLKIRKLLGMHNPKKPYYDPTSKNQTQKRLMLLPESLNDKAKIILKKLFSSNNLIKELAREQDDDILLKSSPKDLNNSSLNINKRQSTIGNTNSSNIVENMTLHAAKESIVIDSVESSFVKLSSNSTQVITIMTIEKPKYVDGKLAVCNHCGFSSIDFNRCYYCENKIPNNPKTKLDTSQPEQKKQMMLSIDKFYKSLATNNIKINRFDNNISPHTICSTSKSKNLLSPDEDKTTDSDNNSQGSAENKLNNNKRKRSQLEEENSN</sequence>
<reference evidence="2 3" key="1">
    <citation type="submission" date="2020-08" db="EMBL/GenBank/DDBJ databases">
        <title>Aphidius gifuensis genome sequencing and assembly.</title>
        <authorList>
            <person name="Du Z."/>
        </authorList>
    </citation>
    <scope>NUCLEOTIDE SEQUENCE [LARGE SCALE GENOMIC DNA]</scope>
    <source>
        <strain evidence="2">YNYX2018</strain>
        <tissue evidence="2">Adults</tissue>
    </source>
</reference>
<dbReference type="Proteomes" id="UP000639338">
    <property type="component" value="Unassembled WGS sequence"/>
</dbReference>
<name>A0A835CM10_APHGI</name>
<proteinExistence type="predicted"/>
<dbReference type="AlphaFoldDB" id="A0A835CM10"/>
<feature type="region of interest" description="Disordered" evidence="1">
    <location>
        <begin position="389"/>
        <end position="410"/>
    </location>
</feature>
<dbReference type="EMBL" id="JACMRX010000005">
    <property type="protein sequence ID" value="KAF7988802.1"/>
    <property type="molecule type" value="Genomic_DNA"/>
</dbReference>
<organism evidence="2 3">
    <name type="scientific">Aphidius gifuensis</name>
    <name type="common">Parasitoid wasp</name>
    <dbReference type="NCBI Taxonomy" id="684658"/>
    <lineage>
        <taxon>Eukaryota</taxon>
        <taxon>Metazoa</taxon>
        <taxon>Ecdysozoa</taxon>
        <taxon>Arthropoda</taxon>
        <taxon>Hexapoda</taxon>
        <taxon>Insecta</taxon>
        <taxon>Pterygota</taxon>
        <taxon>Neoptera</taxon>
        <taxon>Endopterygota</taxon>
        <taxon>Hymenoptera</taxon>
        <taxon>Apocrita</taxon>
        <taxon>Ichneumonoidea</taxon>
        <taxon>Braconidae</taxon>
        <taxon>Aphidiinae</taxon>
        <taxon>Aphidius</taxon>
    </lineage>
</organism>
<evidence type="ECO:0000313" key="3">
    <source>
        <dbReference type="Proteomes" id="UP000639338"/>
    </source>
</evidence>
<feature type="region of interest" description="Disordered" evidence="1">
    <location>
        <begin position="1"/>
        <end position="22"/>
    </location>
</feature>
<feature type="compositionally biased region" description="Low complexity" evidence="1">
    <location>
        <begin position="389"/>
        <end position="408"/>
    </location>
</feature>